<comment type="subcellular location">
    <subcellularLocation>
        <location evidence="1">Membrane</location>
        <topology evidence="1">Single-pass membrane protein</topology>
    </subcellularLocation>
</comment>
<name>M3JXZ9_CANMX</name>
<evidence type="ECO:0000256" key="1">
    <source>
        <dbReference type="ARBA" id="ARBA00004167"/>
    </source>
</evidence>
<comment type="caution">
    <text evidence="6">The sequence shown here is derived from an EMBL/GenBank/DDBJ whole genome shotgun (WGS) entry which is preliminary data.</text>
</comment>
<keyword evidence="4 5" id="KW-0472">Membrane</keyword>
<dbReference type="eggNOG" id="ENOG502RKY8">
    <property type="taxonomic scope" value="Eukaryota"/>
</dbReference>
<dbReference type="Pfam" id="PF14880">
    <property type="entry name" value="COX14"/>
    <property type="match status" value="1"/>
</dbReference>
<dbReference type="OrthoDB" id="4083952at2759"/>
<evidence type="ECO:0000256" key="2">
    <source>
        <dbReference type="ARBA" id="ARBA00022692"/>
    </source>
</evidence>
<keyword evidence="2 5" id="KW-0812">Transmembrane</keyword>
<proteinExistence type="predicted"/>
<protein>
    <submittedName>
        <fullName evidence="6">Uncharacterized protein</fullName>
    </submittedName>
</protein>
<dbReference type="Proteomes" id="UP000011777">
    <property type="component" value="Unassembled WGS sequence"/>
</dbReference>
<evidence type="ECO:0000313" key="6">
    <source>
        <dbReference type="EMBL" id="EMG47855.1"/>
    </source>
</evidence>
<dbReference type="OMA" id="NSDYAPW"/>
<accession>M3JXZ9</accession>
<reference evidence="6 7" key="1">
    <citation type="submission" date="2013-02" db="EMBL/GenBank/DDBJ databases">
        <title>Genome sequence of Candida maltosa Xu316, a potential industrial strain for xylitol and ethanol production.</title>
        <authorList>
            <person name="Yu J."/>
            <person name="Wang Q."/>
            <person name="Geng X."/>
            <person name="Bao W."/>
            <person name="He P."/>
            <person name="Cai J."/>
        </authorList>
    </citation>
    <scope>NUCLEOTIDE SEQUENCE [LARGE SCALE GENOMIC DNA]</scope>
    <source>
        <strain evidence="7">Xu316</strain>
    </source>
</reference>
<evidence type="ECO:0000256" key="3">
    <source>
        <dbReference type="ARBA" id="ARBA00022989"/>
    </source>
</evidence>
<feature type="transmembrane region" description="Helical" evidence="5">
    <location>
        <begin position="21"/>
        <end position="41"/>
    </location>
</feature>
<evidence type="ECO:0000256" key="5">
    <source>
        <dbReference type="SAM" id="Phobius"/>
    </source>
</evidence>
<dbReference type="HOGENOM" id="CLU_181695_0_0_1"/>
<dbReference type="EMBL" id="AOGT01001351">
    <property type="protein sequence ID" value="EMG47855.1"/>
    <property type="molecule type" value="Genomic_DNA"/>
</dbReference>
<dbReference type="AlphaFoldDB" id="M3JXZ9"/>
<keyword evidence="7" id="KW-1185">Reference proteome</keyword>
<evidence type="ECO:0000256" key="4">
    <source>
        <dbReference type="ARBA" id="ARBA00023136"/>
    </source>
</evidence>
<dbReference type="GO" id="GO:0016020">
    <property type="term" value="C:membrane"/>
    <property type="evidence" value="ECO:0007669"/>
    <property type="project" value="UniProtKB-SubCell"/>
</dbReference>
<keyword evidence="3 5" id="KW-1133">Transmembrane helix</keyword>
<evidence type="ECO:0000313" key="7">
    <source>
        <dbReference type="Proteomes" id="UP000011777"/>
    </source>
</evidence>
<organism evidence="6 7">
    <name type="scientific">Candida maltosa (strain Xu316)</name>
    <name type="common">Yeast</name>
    <dbReference type="NCBI Taxonomy" id="1245528"/>
    <lineage>
        <taxon>Eukaryota</taxon>
        <taxon>Fungi</taxon>
        <taxon>Dikarya</taxon>
        <taxon>Ascomycota</taxon>
        <taxon>Saccharomycotina</taxon>
        <taxon>Pichiomycetes</taxon>
        <taxon>Debaryomycetaceae</taxon>
        <taxon>Candida/Lodderomyces clade</taxon>
        <taxon>Candida</taxon>
    </lineage>
</organism>
<sequence length="68" mass="7791">MSKNQLPFHVRATDAVHRLTILGLVGICVVGGGSIIFNIWANSDYAPWNKEKLTFQEEQYRENKKNNE</sequence>
<gene>
    <name evidence="6" type="ORF">G210_1687</name>
</gene>
<dbReference type="InterPro" id="IPR029208">
    <property type="entry name" value="COX14"/>
</dbReference>